<gene>
    <name evidence="2" type="ORF">N136_03684</name>
</gene>
<accession>U2SXN2</accession>
<feature type="non-terminal residue" evidence="2">
    <location>
        <position position="53"/>
    </location>
</feature>
<dbReference type="AlphaFoldDB" id="U2SXN2"/>
<feature type="region of interest" description="Disordered" evidence="1">
    <location>
        <begin position="1"/>
        <end position="53"/>
    </location>
</feature>
<sequence length="53" mass="5571">MAQTARNGSVSSERSVYDARSAGSAAPVRGSREPGRKQRARVAGRGVDLGLRD</sequence>
<dbReference type="Proteomes" id="UP000016605">
    <property type="component" value="Unassembled WGS sequence"/>
</dbReference>
<feature type="compositionally biased region" description="Polar residues" evidence="1">
    <location>
        <begin position="1"/>
        <end position="14"/>
    </location>
</feature>
<evidence type="ECO:0000313" key="3">
    <source>
        <dbReference type="Proteomes" id="UP000016605"/>
    </source>
</evidence>
<reference evidence="2 3" key="1">
    <citation type="submission" date="2013-08" db="EMBL/GenBank/DDBJ databases">
        <authorList>
            <person name="Weinstock G."/>
            <person name="Sodergren E."/>
            <person name="Wylie T."/>
            <person name="Fulton L."/>
            <person name="Fulton R."/>
            <person name="Fronick C."/>
            <person name="O'Laughlin M."/>
            <person name="Godfrey J."/>
            <person name="Miner T."/>
            <person name="Herter B."/>
            <person name="Appelbaum E."/>
            <person name="Cordes M."/>
            <person name="Lek S."/>
            <person name="Wollam A."/>
            <person name="Pepin K.H."/>
            <person name="Palsikar V.B."/>
            <person name="Mitreva M."/>
            <person name="Wilson R.K."/>
        </authorList>
    </citation>
    <scope>NUCLEOTIDE SEQUENCE [LARGE SCALE GENOMIC DNA]</scope>
    <source>
        <strain evidence="2 3">ATCC 14665</strain>
    </source>
</reference>
<organism evidence="2 3">
    <name type="scientific">Leifsonia aquatica ATCC 14665</name>
    <dbReference type="NCBI Taxonomy" id="1358026"/>
    <lineage>
        <taxon>Bacteria</taxon>
        <taxon>Bacillati</taxon>
        <taxon>Actinomycetota</taxon>
        <taxon>Actinomycetes</taxon>
        <taxon>Micrococcales</taxon>
        <taxon>Microbacteriaceae</taxon>
        <taxon>Leifsonia</taxon>
    </lineage>
</organism>
<evidence type="ECO:0000313" key="2">
    <source>
        <dbReference type="EMBL" id="ERK69983.1"/>
    </source>
</evidence>
<name>U2SXN2_LEIAQ</name>
<proteinExistence type="predicted"/>
<dbReference type="HOGENOM" id="CLU_3073325_0_0_11"/>
<comment type="caution">
    <text evidence="2">The sequence shown here is derived from an EMBL/GenBank/DDBJ whole genome shotgun (WGS) entry which is preliminary data.</text>
</comment>
<dbReference type="EMBL" id="AWVQ01000554">
    <property type="protein sequence ID" value="ERK69983.1"/>
    <property type="molecule type" value="Genomic_DNA"/>
</dbReference>
<protein>
    <submittedName>
        <fullName evidence="2">Uncharacterized protein</fullName>
    </submittedName>
</protein>
<evidence type="ECO:0000256" key="1">
    <source>
        <dbReference type="SAM" id="MobiDB-lite"/>
    </source>
</evidence>